<keyword evidence="4" id="KW-0963">Cytoplasm</keyword>
<keyword evidence="4 9" id="KW-0132">Cell division</keyword>
<feature type="domain" description="Tubulin/FtsZ 2-layer sandwich" evidence="8">
    <location>
        <begin position="222"/>
        <end position="343"/>
    </location>
</feature>
<evidence type="ECO:0000256" key="3">
    <source>
        <dbReference type="ARBA" id="ARBA00023134"/>
    </source>
</evidence>
<dbReference type="PRINTS" id="PR00423">
    <property type="entry name" value="CELLDVISFTSZ"/>
</dbReference>
<protein>
    <recommendedName>
        <fullName evidence="4 5">Cell division protein FtsZ</fullName>
    </recommendedName>
</protein>
<dbReference type="GO" id="GO:0005737">
    <property type="term" value="C:cytoplasm"/>
    <property type="evidence" value="ECO:0007669"/>
    <property type="project" value="UniProtKB-SubCell"/>
</dbReference>
<comment type="subunit">
    <text evidence="4">Homodimer. Polymerizes to form a dynamic ring structure in a strictly GTP-dependent manner. Interacts directly with several other division proteins.</text>
</comment>
<dbReference type="Proteomes" id="UP000000493">
    <property type="component" value="Chromosome"/>
</dbReference>
<evidence type="ECO:0000256" key="5">
    <source>
        <dbReference type="NCBIfam" id="TIGR00065"/>
    </source>
</evidence>
<keyword evidence="2 4" id="KW-0547">Nucleotide-binding</keyword>
<accession>A0A7U3ZJ60</accession>
<dbReference type="RefSeq" id="WP_013927514.1">
    <property type="nucleotide sequence ID" value="NC_015703.1"/>
</dbReference>
<dbReference type="GO" id="GO:0005525">
    <property type="term" value="F:GTP binding"/>
    <property type="evidence" value="ECO:0007669"/>
    <property type="project" value="UniProtKB-UniRule"/>
</dbReference>
<dbReference type="InterPro" id="IPR000158">
    <property type="entry name" value="Cell_div_FtsZ"/>
</dbReference>
<dbReference type="Pfam" id="PF00091">
    <property type="entry name" value="Tubulin"/>
    <property type="match status" value="1"/>
</dbReference>
<comment type="subcellular location">
    <subcellularLocation>
        <location evidence="4">Cytoplasm</location>
    </subcellularLocation>
    <text evidence="4">Assembles at midcell at the inner surface of the cytoplasmic membrane.</text>
</comment>
<feature type="binding site" evidence="4">
    <location>
        <position position="155"/>
    </location>
    <ligand>
        <name>GTP</name>
        <dbReference type="ChEBI" id="CHEBI:37565"/>
    </ligand>
</feature>
<feature type="domain" description="Tubulin/FtsZ GTPase" evidence="7">
    <location>
        <begin position="28"/>
        <end position="220"/>
    </location>
</feature>
<evidence type="ECO:0000313" key="10">
    <source>
        <dbReference type="Proteomes" id="UP000000493"/>
    </source>
</evidence>
<comment type="similarity">
    <text evidence="1 4">Belongs to the FtsZ family.</text>
</comment>
<feature type="binding site" evidence="4">
    <location>
        <begin position="36"/>
        <end position="40"/>
    </location>
    <ligand>
        <name>GTP</name>
        <dbReference type="ChEBI" id="CHEBI:37565"/>
    </ligand>
</feature>
<reference evidence="9 10" key="2">
    <citation type="journal article" date="2012" name="Stand. Genomic Sci.">
        <title>Complete genome sequence of the aquatic bacterium Runella slithyformis type strain (LSU 4(T)).</title>
        <authorList>
            <person name="Copeland A."/>
            <person name="Zhang X."/>
            <person name="Misra M."/>
            <person name="Lapidus A."/>
            <person name="Nolan M."/>
            <person name="Lucas S."/>
            <person name="Deshpande S."/>
            <person name="Cheng J.F."/>
            <person name="Tapia R."/>
            <person name="Goodwin L.A."/>
            <person name="Pitluck S."/>
            <person name="Liolios K."/>
            <person name="Pagani I."/>
            <person name="Ivanova N."/>
            <person name="Mikhailova N."/>
            <person name="Pati A."/>
            <person name="Chen A."/>
            <person name="Palaniappan K."/>
            <person name="Land M."/>
            <person name="Hauser L."/>
            <person name="Pan C."/>
            <person name="Jeffries C.D."/>
            <person name="Detter J.C."/>
            <person name="Brambilla E.M."/>
            <person name="Rohde M."/>
            <person name="Djao O.D."/>
            <person name="Goker M."/>
            <person name="Sikorski J."/>
            <person name="Tindall B.J."/>
            <person name="Woyke T."/>
            <person name="Bristow J."/>
            <person name="Eisen J.A."/>
            <person name="Markowitz V."/>
            <person name="Hugenholtz P."/>
            <person name="Kyrpides N.C."/>
            <person name="Klenk H.P."/>
            <person name="Mavromatis K."/>
        </authorList>
    </citation>
    <scope>NUCLEOTIDE SEQUENCE [LARGE SCALE GENOMIC DNA]</scope>
    <source>
        <strain evidence="10">ATCC 29530 / DSM 19594 / LMG 11500 / NCIMB 11436 / LSU 4</strain>
    </source>
</reference>
<dbReference type="InterPro" id="IPR024757">
    <property type="entry name" value="FtsZ_C"/>
</dbReference>
<feature type="binding site" evidence="4">
    <location>
        <position position="159"/>
    </location>
    <ligand>
        <name>GTP</name>
        <dbReference type="ChEBI" id="CHEBI:37565"/>
    </ligand>
</feature>
<feature type="region of interest" description="Disordered" evidence="6">
    <location>
        <begin position="357"/>
        <end position="445"/>
    </location>
</feature>
<dbReference type="SMART" id="SM00864">
    <property type="entry name" value="Tubulin"/>
    <property type="match status" value="1"/>
</dbReference>
<dbReference type="FunFam" id="3.40.50.1440:FF:000001">
    <property type="entry name" value="Cell division protein FtsZ"/>
    <property type="match status" value="1"/>
</dbReference>
<dbReference type="InterPro" id="IPR036525">
    <property type="entry name" value="Tubulin/FtsZ_GTPase_sf"/>
</dbReference>
<dbReference type="PANTHER" id="PTHR30314">
    <property type="entry name" value="CELL DIVISION PROTEIN FTSZ-RELATED"/>
    <property type="match status" value="1"/>
</dbReference>
<dbReference type="AlphaFoldDB" id="A0A7U3ZJ60"/>
<dbReference type="PANTHER" id="PTHR30314:SF3">
    <property type="entry name" value="MITOCHONDRIAL DIVISION PROTEIN FSZA"/>
    <property type="match status" value="1"/>
</dbReference>
<evidence type="ECO:0000256" key="6">
    <source>
        <dbReference type="SAM" id="MobiDB-lite"/>
    </source>
</evidence>
<evidence type="ECO:0000256" key="1">
    <source>
        <dbReference type="ARBA" id="ARBA00009690"/>
    </source>
</evidence>
<dbReference type="Gene3D" id="3.40.50.1440">
    <property type="entry name" value="Tubulin/FtsZ, GTPase domain"/>
    <property type="match status" value="1"/>
</dbReference>
<evidence type="ECO:0000256" key="2">
    <source>
        <dbReference type="ARBA" id="ARBA00022741"/>
    </source>
</evidence>
<dbReference type="Pfam" id="PF12327">
    <property type="entry name" value="FtsZ_C"/>
    <property type="match status" value="1"/>
</dbReference>
<keyword evidence="3 4" id="KW-0342">GTP-binding</keyword>
<dbReference type="SUPFAM" id="SSF55307">
    <property type="entry name" value="Tubulin C-terminal domain-like"/>
    <property type="match status" value="1"/>
</dbReference>
<dbReference type="InterPro" id="IPR018316">
    <property type="entry name" value="Tubulin/FtsZ_2-layer-sand-dom"/>
</dbReference>
<evidence type="ECO:0000259" key="8">
    <source>
        <dbReference type="SMART" id="SM00865"/>
    </source>
</evidence>
<dbReference type="InterPro" id="IPR045061">
    <property type="entry name" value="FtsZ/CetZ"/>
</dbReference>
<evidence type="ECO:0000313" key="9">
    <source>
        <dbReference type="EMBL" id="AEI48201.1"/>
    </source>
</evidence>
<sequence length="500" mass="54279">MVFARKNVFDHGYEYVMENSKYSEDAPIIKVIGVGGGGSNAVNHMHVKGIKDVGFVVCNTDKQALMRSTIENKIQLGADLLKGLGAGTDSATGRKAAEESIEYIRQLMQPPTQMVFITAGMGGGTGTGAAPVIAQVAKEMGMLTVAVVTAPYSHEGRSKKNQALEGINALKEHCDTVLVILNDELAKLYGKLPILRAYEHADNILSNAVKSIAEIITVHGSVNSDFMDVKKVLENAGTSVMSSASASGENRAELAIEAALNSPLLNNRDIRGAQKILITLASSTDEEYMATLDEQMAITNYIESLIGDEADMCKVGVIFDDTLKDNLLVTVIAAGFEDSHLPFHYDSIGFKSQKKDIPVVADPPKPATHGMVLDSKQEGKSDGVTQTTNFNPPAPLKQEIKVEVKPSISPGPEAPTVQKPKETEYRESNETSNKIPSFDNPEPQEDPAILRQLIQDITKSKYSASELERPSYLRQNVVLHQKPALPEEAFIPIKLDKHKR</sequence>
<dbReference type="GO" id="GO:0043093">
    <property type="term" value="P:FtsZ-dependent cytokinesis"/>
    <property type="evidence" value="ECO:0007669"/>
    <property type="project" value="UniProtKB-UniRule"/>
</dbReference>
<comment type="function">
    <text evidence="4">Essential cell division protein that forms a contractile ring structure (Z ring) at the future cell division site. The regulation of the ring assembly controls the timing and the location of cell division. One of the functions of the FtsZ ring is to recruit other cell division proteins to the septum to produce a new cell wall between the dividing cells. Binds GTP and shows GTPase activity.</text>
</comment>
<dbReference type="GO" id="GO:0051258">
    <property type="term" value="P:protein polymerization"/>
    <property type="evidence" value="ECO:0007669"/>
    <property type="project" value="UniProtKB-UniRule"/>
</dbReference>
<feature type="binding site" evidence="4">
    <location>
        <position position="202"/>
    </location>
    <ligand>
        <name>GTP</name>
        <dbReference type="ChEBI" id="CHEBI:37565"/>
    </ligand>
</feature>
<feature type="binding site" evidence="4">
    <location>
        <begin position="124"/>
        <end position="126"/>
    </location>
    <ligand>
        <name>GTP</name>
        <dbReference type="ChEBI" id="CHEBI:37565"/>
    </ligand>
</feature>
<keyword evidence="4" id="KW-0717">Septation</keyword>
<dbReference type="KEGG" id="rsi:Runsl_1777"/>
<dbReference type="NCBIfam" id="TIGR00065">
    <property type="entry name" value="ftsZ"/>
    <property type="match status" value="1"/>
</dbReference>
<dbReference type="CDD" id="cd02201">
    <property type="entry name" value="FtsZ_type1"/>
    <property type="match status" value="1"/>
</dbReference>
<dbReference type="InterPro" id="IPR008280">
    <property type="entry name" value="Tub_FtsZ_C"/>
</dbReference>
<dbReference type="SMART" id="SM00865">
    <property type="entry name" value="Tubulin_C"/>
    <property type="match status" value="1"/>
</dbReference>
<proteinExistence type="inferred from homology"/>
<dbReference type="GO" id="GO:0032153">
    <property type="term" value="C:cell division site"/>
    <property type="evidence" value="ECO:0007669"/>
    <property type="project" value="UniProtKB-UniRule"/>
</dbReference>
<keyword evidence="10" id="KW-1185">Reference proteome</keyword>
<dbReference type="SUPFAM" id="SSF52490">
    <property type="entry name" value="Tubulin nucleotide-binding domain-like"/>
    <property type="match status" value="1"/>
</dbReference>
<dbReference type="HAMAP" id="MF_00909">
    <property type="entry name" value="FtsZ"/>
    <property type="match status" value="1"/>
</dbReference>
<keyword evidence="4" id="KW-0131">Cell cycle</keyword>
<dbReference type="InterPro" id="IPR003008">
    <property type="entry name" value="Tubulin_FtsZ_GTPase"/>
</dbReference>
<dbReference type="GO" id="GO:0003924">
    <property type="term" value="F:GTPase activity"/>
    <property type="evidence" value="ECO:0007669"/>
    <property type="project" value="UniProtKB-UniRule"/>
</dbReference>
<name>A0A7U3ZJ60_RUNSL</name>
<feature type="compositionally biased region" description="Basic and acidic residues" evidence="6">
    <location>
        <begin position="419"/>
        <end position="429"/>
    </location>
</feature>
<dbReference type="GO" id="GO:0000917">
    <property type="term" value="P:division septum assembly"/>
    <property type="evidence" value="ECO:0007669"/>
    <property type="project" value="UniProtKB-KW"/>
</dbReference>
<gene>
    <name evidence="4" type="primary">ftsZ</name>
    <name evidence="9" type="ordered locus">Runsl_1777</name>
</gene>
<reference evidence="10" key="1">
    <citation type="submission" date="2011-06" db="EMBL/GenBank/DDBJ databases">
        <title>The complete genome of chromosome of Runella slithyformis DSM 19594.</title>
        <authorList>
            <consortium name="US DOE Joint Genome Institute (JGI-PGF)"/>
            <person name="Lucas S."/>
            <person name="Han J."/>
            <person name="Lapidus A."/>
            <person name="Bruce D."/>
            <person name="Goodwin L."/>
            <person name="Pitluck S."/>
            <person name="Peters L."/>
            <person name="Kyrpides N."/>
            <person name="Mavromatis K."/>
            <person name="Ivanova N."/>
            <person name="Ovchinnikova G."/>
            <person name="Zhang X."/>
            <person name="Misra M."/>
            <person name="Detter J.C."/>
            <person name="Tapia R."/>
            <person name="Han C."/>
            <person name="Land M."/>
            <person name="Hauser L."/>
            <person name="Markowitz V."/>
            <person name="Cheng J.-F."/>
            <person name="Hugenholtz P."/>
            <person name="Woyke T."/>
            <person name="Wu D."/>
            <person name="Tindall B."/>
            <person name="Faehrich R."/>
            <person name="Brambilla E."/>
            <person name="Klenk H.-P."/>
            <person name="Eisen J.A."/>
        </authorList>
    </citation>
    <scope>NUCLEOTIDE SEQUENCE [LARGE SCALE GENOMIC DNA]</scope>
    <source>
        <strain evidence="10">ATCC 29530 / DSM 19594 / LMG 11500 / NCIMB 11436 / LSU 4</strain>
    </source>
</reference>
<evidence type="ECO:0000259" key="7">
    <source>
        <dbReference type="SMART" id="SM00864"/>
    </source>
</evidence>
<organism evidence="9 10">
    <name type="scientific">Runella slithyformis (strain ATCC 29530 / DSM 19594 / LMG 11500 / NCIMB 11436 / LSU 4)</name>
    <dbReference type="NCBI Taxonomy" id="761193"/>
    <lineage>
        <taxon>Bacteria</taxon>
        <taxon>Pseudomonadati</taxon>
        <taxon>Bacteroidota</taxon>
        <taxon>Cytophagia</taxon>
        <taxon>Cytophagales</taxon>
        <taxon>Spirosomataceae</taxon>
        <taxon>Runella</taxon>
    </lineage>
</organism>
<dbReference type="EMBL" id="CP002859">
    <property type="protein sequence ID" value="AEI48201.1"/>
    <property type="molecule type" value="Genomic_DNA"/>
</dbReference>
<evidence type="ECO:0000256" key="4">
    <source>
        <dbReference type="HAMAP-Rule" id="MF_00909"/>
    </source>
</evidence>